<dbReference type="RefSeq" id="WP_207882766.1">
    <property type="nucleotide sequence ID" value="NZ_JAFVMF010000019.1"/>
</dbReference>
<keyword evidence="2" id="KW-0812">Transmembrane</keyword>
<accession>A0ABS3LZ82</accession>
<evidence type="ECO:0000256" key="1">
    <source>
        <dbReference type="SAM" id="MobiDB-lite"/>
    </source>
</evidence>
<gene>
    <name evidence="3" type="ORF">J2D73_15660</name>
</gene>
<sequence>MTSVLSTTIGFAPLIPVWALIALAIAAALVLLSGLASGMRGAFLRALVAAIGLLWLSGPRALHETHRDLPQTALVLVDQTGSMAIRDRAAIARAAAQALGANVPQGLTLRTVTVRDERANGTHLFDALAQAAADIPPEQFAGAVVITDGQTLDTPEKIPERLSPRDSAGKIATLPLHVLMTGRSEETDRRLRVLQAPPYAIVGQPATLRVQVDDAGPGARAGAQAIVTVREDGADKLEAPVTVGKPQDIQLPVTHPGETLVALSVSELPGEVSTLNNQDVVRINGVRDRLKVLLVSGTPNQGERVWRRLLKADPSVDLVHFTILRPPDKDDGTPLSDLALIAFPVQELFQDKIEQFDLIILDGFENRAILPPVYLRNIARYVRNGGGLLLTAGPEFVGPGSLQDTAVGDILPAHVPLSVPGETPSGVTVQRFRPQLTEDGRRHPVTAELPGAPPQSATASPTPAGDLSGQWGPWYRALKPDSSHGEALMSGPDGAPLLILDHVDRGRVALLLSDQIWLWSRGEYGGGPQAELLRRISHWLMKEPDLEEERLEARIADGALTVTRHTEAANPPAGVTITAPDGTSSAATLRSAGPGVFTARIPASQPGVWQADDGERRAYAAPRQADPAEFADLRLTATHMGPMAQRTGGRVAWLGDDPSHLAVPALHVSGGATSSSASAQTSLDFPLRRASVATGATSTPIFPGALALVLALAALGFGWWREGRG</sequence>
<dbReference type="EMBL" id="JAFVMF010000019">
    <property type="protein sequence ID" value="MBO1361224.1"/>
    <property type="molecule type" value="Genomic_DNA"/>
</dbReference>
<proteinExistence type="predicted"/>
<feature type="transmembrane region" description="Helical" evidence="2">
    <location>
        <begin position="42"/>
        <end position="62"/>
    </location>
</feature>
<feature type="region of interest" description="Disordered" evidence="1">
    <location>
        <begin position="435"/>
        <end position="466"/>
    </location>
</feature>
<dbReference type="PANTHER" id="PTHR37947:SF1">
    <property type="entry name" value="BLL2462 PROTEIN"/>
    <property type="match status" value="1"/>
</dbReference>
<feature type="compositionally biased region" description="Low complexity" evidence="1">
    <location>
        <begin position="454"/>
        <end position="465"/>
    </location>
</feature>
<dbReference type="InterPro" id="IPR029062">
    <property type="entry name" value="Class_I_gatase-like"/>
</dbReference>
<dbReference type="Gene3D" id="3.40.50.880">
    <property type="match status" value="1"/>
</dbReference>
<keyword evidence="2" id="KW-1133">Transmembrane helix</keyword>
<evidence type="ECO:0000313" key="4">
    <source>
        <dbReference type="Proteomes" id="UP000664771"/>
    </source>
</evidence>
<organism evidence="3 4">
    <name type="scientific">Acetobacter sacchari</name>
    <dbReference type="NCBI Taxonomy" id="2661687"/>
    <lineage>
        <taxon>Bacteria</taxon>
        <taxon>Pseudomonadati</taxon>
        <taxon>Pseudomonadota</taxon>
        <taxon>Alphaproteobacteria</taxon>
        <taxon>Acetobacterales</taxon>
        <taxon>Acetobacteraceae</taxon>
        <taxon>Acetobacter</taxon>
    </lineage>
</organism>
<evidence type="ECO:0000256" key="2">
    <source>
        <dbReference type="SAM" id="Phobius"/>
    </source>
</evidence>
<dbReference type="SUPFAM" id="SSF52317">
    <property type="entry name" value="Class I glutamine amidotransferase-like"/>
    <property type="match status" value="1"/>
</dbReference>
<dbReference type="Proteomes" id="UP000664771">
    <property type="component" value="Unassembled WGS sequence"/>
</dbReference>
<dbReference type="PANTHER" id="PTHR37947">
    <property type="entry name" value="BLL2462 PROTEIN"/>
    <property type="match status" value="1"/>
</dbReference>
<feature type="transmembrane region" description="Helical" evidence="2">
    <location>
        <begin position="701"/>
        <end position="720"/>
    </location>
</feature>
<evidence type="ECO:0000313" key="3">
    <source>
        <dbReference type="EMBL" id="MBO1361224.1"/>
    </source>
</evidence>
<protein>
    <submittedName>
        <fullName evidence="3">VWA domain-containing protein</fullName>
    </submittedName>
</protein>
<keyword evidence="4" id="KW-1185">Reference proteome</keyword>
<feature type="transmembrane region" description="Helical" evidence="2">
    <location>
        <begin position="15"/>
        <end position="35"/>
    </location>
</feature>
<comment type="caution">
    <text evidence="3">The sequence shown here is derived from an EMBL/GenBank/DDBJ whole genome shotgun (WGS) entry which is preliminary data.</text>
</comment>
<reference evidence="3 4" key="1">
    <citation type="submission" date="2021-03" db="EMBL/GenBank/DDBJ databases">
        <title>The complete genome sequence of Acetobacter sacchari TBRC 11175.</title>
        <authorList>
            <person name="Charoenyingcharoen P."/>
            <person name="Yukphan P."/>
        </authorList>
    </citation>
    <scope>NUCLEOTIDE SEQUENCE [LARGE SCALE GENOMIC DNA]</scope>
    <source>
        <strain evidence="3 4">TBRC 11175</strain>
    </source>
</reference>
<name>A0ABS3LZ82_9PROT</name>
<keyword evidence="2" id="KW-0472">Membrane</keyword>